<reference evidence="8 9" key="1">
    <citation type="journal article" date="2011" name="J. Bacteriol.">
        <title>Genome sequence of the plant-pathogenic bacterium Dickeya dadantii 3937.</title>
        <authorList>
            <person name="Glasner J.D."/>
            <person name="Yang C.H."/>
            <person name="Reverchon S."/>
            <person name="Hugouvieux-Cotte-Pattat N."/>
            <person name="Condemine G."/>
            <person name="Bohin J.P."/>
            <person name="Van Gijsegem F."/>
            <person name="Yang S."/>
            <person name="Franza T."/>
            <person name="Expert D."/>
            <person name="Plunkett G. III"/>
            <person name="San Francisco M.J."/>
            <person name="Charkowski A.O."/>
            <person name="Py B."/>
            <person name="Bell K."/>
            <person name="Rauscher L."/>
            <person name="Rodriguez-Palenzuela P."/>
            <person name="Toussaint A."/>
            <person name="Holeva M.C."/>
            <person name="He S.Y."/>
            <person name="Douet V."/>
            <person name="Boccara M."/>
            <person name="Blanco C."/>
            <person name="Toth I."/>
            <person name="Anderson B.D."/>
            <person name="Biehl B.S."/>
            <person name="Mau B."/>
            <person name="Flynn S.M."/>
            <person name="Barras F."/>
            <person name="Lindeberg M."/>
            <person name="Birch P.R."/>
            <person name="Tsuyumu S."/>
            <person name="Shi X."/>
            <person name="Hibbing M."/>
            <person name="Yap M.N."/>
            <person name="Carpentier M."/>
            <person name="Dassa E."/>
            <person name="Umehara M."/>
            <person name="Kim J.F."/>
            <person name="Rusch M."/>
            <person name="Soni P."/>
            <person name="Mayhew G.F."/>
            <person name="Fouts D.E."/>
            <person name="Gill S.R."/>
            <person name="Blattner F.R."/>
            <person name="Keen N.T."/>
            <person name="Perna N.T."/>
        </authorList>
    </citation>
    <scope>NUCLEOTIDE SEQUENCE [LARGE SCALE GENOMIC DNA]</scope>
    <source>
        <strain evidence="8 9">3937</strain>
    </source>
</reference>
<feature type="transmembrane region" description="Helical" evidence="7">
    <location>
        <begin position="274"/>
        <end position="297"/>
    </location>
</feature>
<proteinExistence type="predicted"/>
<evidence type="ECO:0000256" key="5">
    <source>
        <dbReference type="ARBA" id="ARBA00022989"/>
    </source>
</evidence>
<dbReference type="HOGENOM" id="CLU_051815_0_0_6"/>
<feature type="transmembrane region" description="Helical" evidence="7">
    <location>
        <begin position="185"/>
        <end position="206"/>
    </location>
</feature>
<keyword evidence="5 7" id="KW-1133">Transmembrane helix</keyword>
<feature type="transmembrane region" description="Helical" evidence="7">
    <location>
        <begin position="304"/>
        <end position="324"/>
    </location>
</feature>
<gene>
    <name evidence="8" type="ordered locus">Dda3937_02869</name>
</gene>
<dbReference type="PANTHER" id="PTHR23513">
    <property type="entry name" value="INTEGRAL MEMBRANE EFFLUX PROTEIN-RELATED"/>
    <property type="match status" value="1"/>
</dbReference>
<dbReference type="GO" id="GO:0022857">
    <property type="term" value="F:transmembrane transporter activity"/>
    <property type="evidence" value="ECO:0007669"/>
    <property type="project" value="InterPro"/>
</dbReference>
<accession>E0SJ48</accession>
<evidence type="ECO:0000256" key="1">
    <source>
        <dbReference type="ARBA" id="ARBA00004651"/>
    </source>
</evidence>
<evidence type="ECO:0000313" key="9">
    <source>
        <dbReference type="Proteomes" id="UP000006859"/>
    </source>
</evidence>
<dbReference type="InterPro" id="IPR011701">
    <property type="entry name" value="MFS"/>
</dbReference>
<comment type="subcellular location">
    <subcellularLocation>
        <location evidence="1">Cell membrane</location>
        <topology evidence="1">Multi-pass membrane protein</topology>
    </subcellularLocation>
</comment>
<dbReference type="Gene3D" id="1.20.1250.20">
    <property type="entry name" value="MFS general substrate transporter like domains"/>
    <property type="match status" value="2"/>
</dbReference>
<feature type="transmembrane region" description="Helical" evidence="7">
    <location>
        <begin position="330"/>
        <end position="349"/>
    </location>
</feature>
<dbReference type="STRING" id="198628.Dda3937_02869"/>
<feature type="transmembrane region" description="Helical" evidence="7">
    <location>
        <begin position="361"/>
        <end position="384"/>
    </location>
</feature>
<evidence type="ECO:0000256" key="7">
    <source>
        <dbReference type="SAM" id="Phobius"/>
    </source>
</evidence>
<feature type="transmembrane region" description="Helical" evidence="7">
    <location>
        <begin position="64"/>
        <end position="83"/>
    </location>
</feature>
<dbReference type="SUPFAM" id="SSF103473">
    <property type="entry name" value="MFS general substrate transporter"/>
    <property type="match status" value="1"/>
</dbReference>
<keyword evidence="6 7" id="KW-0472">Membrane</keyword>
<dbReference type="PANTHER" id="PTHR23513:SF9">
    <property type="entry name" value="ENTEROBACTIN EXPORTER ENTS"/>
    <property type="match status" value="1"/>
</dbReference>
<dbReference type="GO" id="GO:0005886">
    <property type="term" value="C:plasma membrane"/>
    <property type="evidence" value="ECO:0007669"/>
    <property type="project" value="UniProtKB-SubCell"/>
</dbReference>
<dbReference type="InterPro" id="IPR036259">
    <property type="entry name" value="MFS_trans_sf"/>
</dbReference>
<dbReference type="Pfam" id="PF07690">
    <property type="entry name" value="MFS_1"/>
    <property type="match status" value="1"/>
</dbReference>
<name>E0SJ48_DICD3</name>
<keyword evidence="9" id="KW-1185">Reference proteome</keyword>
<feature type="transmembrane region" description="Helical" evidence="7">
    <location>
        <begin position="227"/>
        <end position="248"/>
    </location>
</feature>
<dbReference type="AlphaFoldDB" id="E0SJ48"/>
<feature type="transmembrane region" description="Helical" evidence="7">
    <location>
        <begin position="161"/>
        <end position="179"/>
    </location>
</feature>
<evidence type="ECO:0000313" key="8">
    <source>
        <dbReference type="EMBL" id="ADM96683.1"/>
    </source>
</evidence>
<keyword evidence="4 7" id="KW-0812">Transmembrane</keyword>
<sequence>MGEENRGAAACSMTGNIVRGIYSMSPVLLFFLALVFIADGLMVFLIPVLVYAETQSLTYSGLAYALWWLPRIVLIPALGALIDRWGVRPVSIASDAVKAFGCLLLCLVLNFAEQPLTLALACGLLGAAVSIGNAQTLTAVEKLIAAHSRHIDRDANLLTRLDLLGMVLGPLIGILLYEYGFLTLLYIAATFYLCNAYYFLTSRLFSFTPDPAPENKVNPPHPAQKKLFPLLMIIRSPFIILMIVLAAGNNMFDGLVESAGAALIETQMGLSVKYFGFIDICAGAAGFLSTLVYGAALNRLSREALLAAGLGLIVIASLLLTTTLDHLGPFLTFYALGIVGKVFTGNIMRTLRLTLIPYERLASVSSLILMLNQSVLPLMGLFLFLSERYGWPLTGFMHIAIALSLLAGIGLLLALRRKLTDTSLSSPRPDHSG</sequence>
<keyword evidence="3" id="KW-1003">Cell membrane</keyword>
<evidence type="ECO:0000256" key="4">
    <source>
        <dbReference type="ARBA" id="ARBA00022692"/>
    </source>
</evidence>
<organism evidence="8 9">
    <name type="scientific">Dickeya dadantii (strain 3937)</name>
    <name type="common">Erwinia chrysanthemi (strain 3937)</name>
    <dbReference type="NCBI Taxonomy" id="198628"/>
    <lineage>
        <taxon>Bacteria</taxon>
        <taxon>Pseudomonadati</taxon>
        <taxon>Pseudomonadota</taxon>
        <taxon>Gammaproteobacteria</taxon>
        <taxon>Enterobacterales</taxon>
        <taxon>Pectobacteriaceae</taxon>
        <taxon>Dickeya</taxon>
    </lineage>
</organism>
<feature type="transmembrane region" description="Helical" evidence="7">
    <location>
        <begin position="396"/>
        <end position="415"/>
    </location>
</feature>
<evidence type="ECO:0000256" key="6">
    <source>
        <dbReference type="ARBA" id="ARBA00023136"/>
    </source>
</evidence>
<dbReference type="KEGG" id="ddd:Dda3937_02869"/>
<dbReference type="Proteomes" id="UP000006859">
    <property type="component" value="Chromosome"/>
</dbReference>
<protein>
    <submittedName>
        <fullName evidence="8">Membrane protein, putative</fullName>
    </submittedName>
</protein>
<feature type="transmembrane region" description="Helical" evidence="7">
    <location>
        <begin position="27"/>
        <end position="52"/>
    </location>
</feature>
<evidence type="ECO:0000256" key="2">
    <source>
        <dbReference type="ARBA" id="ARBA00022448"/>
    </source>
</evidence>
<dbReference type="eggNOG" id="COG2814">
    <property type="taxonomic scope" value="Bacteria"/>
</dbReference>
<feature type="transmembrane region" description="Helical" evidence="7">
    <location>
        <begin position="95"/>
        <end position="112"/>
    </location>
</feature>
<keyword evidence="2" id="KW-0813">Transport</keyword>
<dbReference type="EMBL" id="CP002038">
    <property type="protein sequence ID" value="ADM96683.1"/>
    <property type="molecule type" value="Genomic_DNA"/>
</dbReference>
<evidence type="ECO:0000256" key="3">
    <source>
        <dbReference type="ARBA" id="ARBA00022475"/>
    </source>
</evidence>
<feature type="transmembrane region" description="Helical" evidence="7">
    <location>
        <begin position="118"/>
        <end position="140"/>
    </location>
</feature>